<reference evidence="1" key="1">
    <citation type="submission" date="2020-10" db="EMBL/GenBank/DDBJ databases">
        <authorList>
            <person name="Castelo-Branco R."/>
            <person name="Eusebio N."/>
            <person name="Adriana R."/>
            <person name="Vieira A."/>
            <person name="Brugerolle De Fraissinette N."/>
            <person name="Rezende De Castro R."/>
            <person name="Schneider M.P."/>
            <person name="Vasconcelos V."/>
            <person name="Leao P.N."/>
        </authorList>
    </citation>
    <scope>NUCLEOTIDE SEQUENCE</scope>
    <source>
        <strain evidence="1">LEGE 07310</strain>
    </source>
</reference>
<dbReference type="InterPro" id="IPR029044">
    <property type="entry name" value="Nucleotide-diphossugar_trans"/>
</dbReference>
<sequence length="227" mass="24904">MQDFYARSRLILLTRYPEAGKTKTRLIPHLGAEPAARLQQQMTEHIVAEIQQFQSCYAASLEVHFAGSSRAQMATWLGNHLRYRPQPSGGLGTRLSQAFCQGFRDGMDRVVAIGADCPQITVHLLTQAFQRLRNHDLVLGPALDGGYYLIGLSKTCDAAHAALFQGIDWGTAQVFDQTVAIAHRQALTLATLAPLSDIDRPEDLAIWQNRIKISSESKSQATSGTSG</sequence>
<evidence type="ECO:0000313" key="1">
    <source>
        <dbReference type="EMBL" id="MBE9079207.1"/>
    </source>
</evidence>
<dbReference type="Proteomes" id="UP000636505">
    <property type="component" value="Unassembled WGS sequence"/>
</dbReference>
<dbReference type="Gene3D" id="3.90.550.10">
    <property type="entry name" value="Spore Coat Polysaccharide Biosynthesis Protein SpsA, Chain A"/>
    <property type="match status" value="1"/>
</dbReference>
<dbReference type="Pfam" id="PF09837">
    <property type="entry name" value="DUF2064"/>
    <property type="match status" value="1"/>
</dbReference>
<dbReference type="InterPro" id="IPR018641">
    <property type="entry name" value="Trfase_1_rSAM/seldom-assoc"/>
</dbReference>
<proteinExistence type="predicted"/>
<dbReference type="SUPFAM" id="SSF53448">
    <property type="entry name" value="Nucleotide-diphospho-sugar transferases"/>
    <property type="match status" value="1"/>
</dbReference>
<protein>
    <submittedName>
        <fullName evidence="1">TIGR04282 family arsenosugar biosynthesis glycosyltransferase</fullName>
    </submittedName>
</protein>
<dbReference type="NCBIfam" id="TIGR04282">
    <property type="entry name" value="glyco_like_cofC"/>
    <property type="match status" value="1"/>
</dbReference>
<dbReference type="AlphaFoldDB" id="A0A8J7DCS8"/>
<name>A0A8J7DCS8_9CYAN</name>
<dbReference type="RefSeq" id="WP_193909925.1">
    <property type="nucleotide sequence ID" value="NZ_JADEXG010000049.1"/>
</dbReference>
<dbReference type="PANTHER" id="PTHR36529">
    <property type="entry name" value="SLL1095 PROTEIN"/>
    <property type="match status" value="1"/>
</dbReference>
<keyword evidence="2" id="KW-1185">Reference proteome</keyword>
<dbReference type="EMBL" id="JADEXG010000049">
    <property type="protein sequence ID" value="MBE9079207.1"/>
    <property type="molecule type" value="Genomic_DNA"/>
</dbReference>
<accession>A0A8J7DCS8</accession>
<organism evidence="1 2">
    <name type="scientific">Vasconcelosia minhoensis LEGE 07310</name>
    <dbReference type="NCBI Taxonomy" id="915328"/>
    <lineage>
        <taxon>Bacteria</taxon>
        <taxon>Bacillati</taxon>
        <taxon>Cyanobacteriota</taxon>
        <taxon>Cyanophyceae</taxon>
        <taxon>Nodosilineales</taxon>
        <taxon>Cymatolegaceae</taxon>
        <taxon>Vasconcelosia</taxon>
        <taxon>Vasconcelosia minhoensis</taxon>
    </lineage>
</organism>
<dbReference type="PANTHER" id="PTHR36529:SF1">
    <property type="entry name" value="GLYCOSYLTRANSFERASE"/>
    <property type="match status" value="1"/>
</dbReference>
<evidence type="ECO:0000313" key="2">
    <source>
        <dbReference type="Proteomes" id="UP000636505"/>
    </source>
</evidence>
<comment type="caution">
    <text evidence="1">The sequence shown here is derived from an EMBL/GenBank/DDBJ whole genome shotgun (WGS) entry which is preliminary data.</text>
</comment>
<gene>
    <name evidence="1" type="ORF">IQ241_18200</name>
</gene>